<evidence type="ECO:0000313" key="3">
    <source>
        <dbReference type="Proteomes" id="UP000324800"/>
    </source>
</evidence>
<dbReference type="Pfam" id="PF19263">
    <property type="entry name" value="DUF5906"/>
    <property type="match status" value="1"/>
</dbReference>
<sequence length="503" mass="58015">MATYELSNDKSIQQTNVKSITLKKGLKRKYTRNSKTDDKEKAIIDQMINEQTTEQINEQTNEQTNELVIEQTIEQTTEPSQRQIIEEEYVQSIHDLINSEGDHETRLVIQQLAYVDGLKNLDIHNYPQPINMEISILSIFCGLYGISSESIRAEGIGNIRKFNKLSAKADKNYGQAVSNGERKPNPWIFTKILRYHNNDYYEQTLKQLLKKSYELKKQQQITNVLKSIEKYEIDPKDLFILKDILDKASNGEYANQIELIAQNLQKILKVAACQNGSCYSAKNITDIDEFVGNFNSVIESRMIAIPNELKNSGEQKPSNMNAMKSIITEGSFRIDEKYVPKHEAENVVNLIIVTNNLFPIKIENSDRRYVGCKCNPVHRGDLEHFTNLDISSFNRRDIPMTEEKKDIIRASKSPVDDVIIKHFKVFQVGVTTPVAESWKPEPLFRRAMLGIVEKLIKLSMCPWCPWWLGLQISIVLWRFRTLAIIDNMDTWINYIESLAQKTN</sequence>
<comment type="caution">
    <text evidence="2">The sequence shown here is derived from an EMBL/GenBank/DDBJ whole genome shotgun (WGS) entry which is preliminary data.</text>
</comment>
<evidence type="ECO:0000313" key="2">
    <source>
        <dbReference type="EMBL" id="KAA6399203.1"/>
    </source>
</evidence>
<dbReference type="AlphaFoldDB" id="A0A5J4WWL3"/>
<organism evidence="2 3">
    <name type="scientific">Streblomastix strix</name>
    <dbReference type="NCBI Taxonomy" id="222440"/>
    <lineage>
        <taxon>Eukaryota</taxon>
        <taxon>Metamonada</taxon>
        <taxon>Preaxostyla</taxon>
        <taxon>Oxymonadida</taxon>
        <taxon>Streblomastigidae</taxon>
        <taxon>Streblomastix</taxon>
    </lineage>
</organism>
<feature type="domain" description="NrS-1 polymerase-like helicase" evidence="1">
    <location>
        <begin position="282"/>
        <end position="368"/>
    </location>
</feature>
<dbReference type="InterPro" id="IPR045455">
    <property type="entry name" value="NrS-1_pol-like_helicase"/>
</dbReference>
<dbReference type="Proteomes" id="UP000324800">
    <property type="component" value="Unassembled WGS sequence"/>
</dbReference>
<gene>
    <name evidence="2" type="ORF">EZS28_005273</name>
</gene>
<proteinExistence type="predicted"/>
<dbReference type="EMBL" id="SNRW01000802">
    <property type="protein sequence ID" value="KAA6399203.1"/>
    <property type="molecule type" value="Genomic_DNA"/>
</dbReference>
<evidence type="ECO:0000259" key="1">
    <source>
        <dbReference type="Pfam" id="PF19263"/>
    </source>
</evidence>
<name>A0A5J4WWL3_9EUKA</name>
<reference evidence="2 3" key="1">
    <citation type="submission" date="2019-03" db="EMBL/GenBank/DDBJ databases">
        <title>Single cell metagenomics reveals metabolic interactions within the superorganism composed of flagellate Streblomastix strix and complex community of Bacteroidetes bacteria on its surface.</title>
        <authorList>
            <person name="Treitli S.C."/>
            <person name="Kolisko M."/>
            <person name="Husnik F."/>
            <person name="Keeling P."/>
            <person name="Hampl V."/>
        </authorList>
    </citation>
    <scope>NUCLEOTIDE SEQUENCE [LARGE SCALE GENOMIC DNA]</scope>
    <source>
        <strain evidence="2">ST1C</strain>
    </source>
</reference>
<accession>A0A5J4WWL3</accession>
<protein>
    <recommendedName>
        <fullName evidence="1">NrS-1 polymerase-like helicase domain-containing protein</fullName>
    </recommendedName>
</protein>